<name>A0A4R6RZR0_LABRH</name>
<comment type="caution">
    <text evidence="1">The sequence shown here is derived from an EMBL/GenBank/DDBJ whole genome shotgun (WGS) entry which is preliminary data.</text>
</comment>
<dbReference type="AlphaFoldDB" id="A0A4R6RZR0"/>
<reference evidence="1 2" key="1">
    <citation type="submission" date="2019-03" db="EMBL/GenBank/DDBJ databases">
        <title>Genomic Encyclopedia of Type Strains, Phase IV (KMG-IV): sequencing the most valuable type-strain genomes for metagenomic binning, comparative biology and taxonomic classification.</title>
        <authorList>
            <person name="Goeker M."/>
        </authorList>
    </citation>
    <scope>NUCLEOTIDE SEQUENCE [LARGE SCALE GENOMIC DNA]</scope>
    <source>
        <strain evidence="1 2">DSM 45361</strain>
    </source>
</reference>
<organism evidence="1 2">
    <name type="scientific">Labedaea rhizosphaerae</name>
    <dbReference type="NCBI Taxonomy" id="598644"/>
    <lineage>
        <taxon>Bacteria</taxon>
        <taxon>Bacillati</taxon>
        <taxon>Actinomycetota</taxon>
        <taxon>Actinomycetes</taxon>
        <taxon>Pseudonocardiales</taxon>
        <taxon>Pseudonocardiaceae</taxon>
        <taxon>Labedaea</taxon>
    </lineage>
</organism>
<dbReference type="RefSeq" id="WP_133853403.1">
    <property type="nucleotide sequence ID" value="NZ_SNXZ01000008.1"/>
</dbReference>
<protein>
    <submittedName>
        <fullName evidence="1">Uncharacterized protein</fullName>
    </submittedName>
</protein>
<sequence length="416" mass="47231">MADIEDFGWVADEHREVLGNSQTSAWEDQWPEFFGRYLDHRWPGWAQASDEERTEWLRPRIEALALGWVTAEQRAWLGQLTGDRGDWRDWLPVQLDEWWPEWDQSTPAELAGWLNSYLPSLLPPATEDPSALGWVTESQQAQLEALQATHGDWREWLPAQLTAWWPQWTEATTDRLVPWLDEALPGLAVPVDGGADPRDLAWVTEAQRAQLEAHRPTRGDWREWLPEQLNQWWPEWTASTPDQLTPWLDEAMVALGPAPVADTAADTVADTGTTAVDVAESVNPLDEIEVSPEEIPAEDKPAALSDPDNVFSLAWVTESQGSQLDEMTEIRGDWHDWLIDEMTERRPEWVDLSPDELTAWLDDLIPLLVLPTDADALIGSLNDAFENNPEMSELAAEFTEEELAEIIEQALLSRAE</sequence>
<keyword evidence="2" id="KW-1185">Reference proteome</keyword>
<dbReference type="OrthoDB" id="5199515at2"/>
<evidence type="ECO:0000313" key="1">
    <source>
        <dbReference type="EMBL" id="TDP91815.1"/>
    </source>
</evidence>
<dbReference type="EMBL" id="SNXZ01000008">
    <property type="protein sequence ID" value="TDP91815.1"/>
    <property type="molecule type" value="Genomic_DNA"/>
</dbReference>
<proteinExistence type="predicted"/>
<accession>A0A4R6RZR0</accession>
<dbReference type="Proteomes" id="UP000295444">
    <property type="component" value="Unassembled WGS sequence"/>
</dbReference>
<evidence type="ECO:0000313" key="2">
    <source>
        <dbReference type="Proteomes" id="UP000295444"/>
    </source>
</evidence>
<gene>
    <name evidence="1" type="ORF">EV186_10824</name>
</gene>